<dbReference type="InterPro" id="IPR038946">
    <property type="entry name" value="FBXO47"/>
</dbReference>
<dbReference type="InterPro" id="IPR036047">
    <property type="entry name" value="F-box-like_dom_sf"/>
</dbReference>
<gene>
    <name evidence="4" type="primary">20340494</name>
    <name evidence="3" type="ORF">GGTG_00036</name>
</gene>
<evidence type="ECO:0000259" key="2">
    <source>
        <dbReference type="PROSITE" id="PS50181"/>
    </source>
</evidence>
<sequence length="696" mass="78302">MSIRRLPWEIISYIVQDLDLEDFVSLSLSCRHFQSLLRDDNICRILLESRLPAAPESQSARTTKDYARELRKLVKRRAAISSATPYLVAVVADASESFVYNDGVLCYMSEGHLRVLDLINSATKEIAVDVHELLRASPDLQQPRKGQNHQFKLVHYSHGFVTCHYSHKRSIAGWIVVINLARGRVFSHVLESAHKLIARNNHEFLYYGTHTDTSDTGHRRWEMRGCDLRDESWFEHKIRLTDIVGSEVNTNICFEVIDDYFYCVANQALFEREEIAWTSYYTYLRFPVNRSKPQNVETVEPEEIWRRLHAEGPIDNRWTFLHLAKNESTGALTVVEGRKEWINASSKSRRTYYSSELVFADPSERALSEDQPQDPLSGSGLGTSSSHIEDSPKSETTESHARCPHNVHPGDDASTPWAFSINNSLMLSYHMSCQSHLDLVNDPLPTDPYQNQRLRLRVGSRRPRLKSEMGELEHTPRSLSSNPSYPESEIHKLYKASDVALWPPAHWEQEHGTATVSELYSILSPPGYQGDISAIWDERSFCYATGQGNRTIVFVSFDPSIRLRGIRHWREAFGQGSVAGAAARHEPLSQGALLTPGMQDQPMEGRPRSPGSGWDKQVPPPIPDKGKSKAVCSHPDSPTLTSGHVTSPAAPVSEIGPGGAAGDGTVASAESHELPIWMSLEDPRYRAIQKGFHFAS</sequence>
<feature type="domain" description="F-box" evidence="2">
    <location>
        <begin position="1"/>
        <end position="46"/>
    </location>
</feature>
<feature type="compositionally biased region" description="Basic and acidic residues" evidence="1">
    <location>
        <begin position="387"/>
        <end position="401"/>
    </location>
</feature>
<feature type="compositionally biased region" description="Low complexity" evidence="1">
    <location>
        <begin position="376"/>
        <end position="386"/>
    </location>
</feature>
<dbReference type="AlphaFoldDB" id="J3NFJ0"/>
<dbReference type="eggNOG" id="ENOG502RYII">
    <property type="taxonomic scope" value="Eukaryota"/>
</dbReference>
<reference evidence="3" key="3">
    <citation type="submission" date="2010-09" db="EMBL/GenBank/DDBJ databases">
        <title>Annotation of Gaeumannomyces graminis var. tritici R3-111a-1.</title>
        <authorList>
            <consortium name="The Broad Institute Genome Sequencing Platform"/>
            <person name="Ma L.-J."/>
            <person name="Dead R."/>
            <person name="Young S.K."/>
            <person name="Zeng Q."/>
            <person name="Gargeya S."/>
            <person name="Fitzgerald M."/>
            <person name="Haas B."/>
            <person name="Abouelleil A."/>
            <person name="Alvarado L."/>
            <person name="Arachchi H.M."/>
            <person name="Berlin A."/>
            <person name="Brown A."/>
            <person name="Chapman S.B."/>
            <person name="Chen Z."/>
            <person name="Dunbar C."/>
            <person name="Freedman E."/>
            <person name="Gearin G."/>
            <person name="Gellesch M."/>
            <person name="Goldberg J."/>
            <person name="Griggs A."/>
            <person name="Gujja S."/>
            <person name="Heiman D."/>
            <person name="Howarth C."/>
            <person name="Larson L."/>
            <person name="Lui A."/>
            <person name="MacDonald P.J.P."/>
            <person name="Mehta T."/>
            <person name="Montmayeur A."/>
            <person name="Murphy C."/>
            <person name="Neiman D."/>
            <person name="Pearson M."/>
            <person name="Priest M."/>
            <person name="Roberts A."/>
            <person name="Saif S."/>
            <person name="Shea T."/>
            <person name="Shenoy N."/>
            <person name="Sisk P."/>
            <person name="Stolte C."/>
            <person name="Sykes S."/>
            <person name="Yandava C."/>
            <person name="Wortman J."/>
            <person name="Nusbaum C."/>
            <person name="Birren B."/>
        </authorList>
    </citation>
    <scope>NUCLEOTIDE SEQUENCE</scope>
    <source>
        <strain evidence="3">R3-111a-1</strain>
    </source>
</reference>
<dbReference type="Proteomes" id="UP000006039">
    <property type="component" value="Unassembled WGS sequence"/>
</dbReference>
<reference evidence="4" key="4">
    <citation type="journal article" date="2015" name="G3 (Bethesda)">
        <title>Genome sequences of three phytopathogenic species of the Magnaporthaceae family of fungi.</title>
        <authorList>
            <person name="Okagaki L.H."/>
            <person name="Nunes C.C."/>
            <person name="Sailsbery J."/>
            <person name="Clay B."/>
            <person name="Brown D."/>
            <person name="John T."/>
            <person name="Oh Y."/>
            <person name="Young N."/>
            <person name="Fitzgerald M."/>
            <person name="Haas B.J."/>
            <person name="Zeng Q."/>
            <person name="Young S."/>
            <person name="Adiconis X."/>
            <person name="Fan L."/>
            <person name="Levin J.Z."/>
            <person name="Mitchell T.K."/>
            <person name="Okubara P.A."/>
            <person name="Farman M.L."/>
            <person name="Kohn L.M."/>
            <person name="Birren B."/>
            <person name="Ma L.-J."/>
            <person name="Dean R.A."/>
        </authorList>
    </citation>
    <scope>NUCLEOTIDE SEQUENCE</scope>
    <source>
        <strain evidence="4">R3-111a-1</strain>
    </source>
</reference>
<keyword evidence="5" id="KW-1185">Reference proteome</keyword>
<dbReference type="SUPFAM" id="SSF81383">
    <property type="entry name" value="F-box domain"/>
    <property type="match status" value="1"/>
</dbReference>
<accession>J3NFJ0</accession>
<evidence type="ECO:0000256" key="1">
    <source>
        <dbReference type="SAM" id="MobiDB-lite"/>
    </source>
</evidence>
<dbReference type="GeneID" id="20340494"/>
<dbReference type="EnsemblFungi" id="EJT80030">
    <property type="protein sequence ID" value="EJT80030"/>
    <property type="gene ID" value="GGTG_00036"/>
</dbReference>
<evidence type="ECO:0000313" key="5">
    <source>
        <dbReference type="Proteomes" id="UP000006039"/>
    </source>
</evidence>
<dbReference type="STRING" id="644352.J3NFJ0"/>
<proteinExistence type="predicted"/>
<dbReference type="PANTHER" id="PTHR34098:SF1">
    <property type="entry name" value="F-BOX ONLY PROTEIN 47"/>
    <property type="match status" value="1"/>
</dbReference>
<dbReference type="PROSITE" id="PS50181">
    <property type="entry name" value="FBOX"/>
    <property type="match status" value="1"/>
</dbReference>
<protein>
    <recommendedName>
        <fullName evidence="2">F-box domain-containing protein</fullName>
    </recommendedName>
</protein>
<evidence type="ECO:0000313" key="4">
    <source>
        <dbReference type="EnsemblFungi" id="EJT80030"/>
    </source>
</evidence>
<feature type="compositionally biased region" description="Basic and acidic residues" evidence="1">
    <location>
        <begin position="465"/>
        <end position="476"/>
    </location>
</feature>
<feature type="region of interest" description="Disordered" evidence="1">
    <location>
        <begin position="364"/>
        <end position="415"/>
    </location>
</feature>
<name>J3NFJ0_GAET3</name>
<dbReference type="PANTHER" id="PTHR34098">
    <property type="entry name" value="F-BOX ONLY PROTEIN 47"/>
    <property type="match status" value="1"/>
</dbReference>
<dbReference type="InterPro" id="IPR001810">
    <property type="entry name" value="F-box_dom"/>
</dbReference>
<evidence type="ECO:0000313" key="3">
    <source>
        <dbReference type="EMBL" id="EJT80030.1"/>
    </source>
</evidence>
<feature type="compositionally biased region" description="Polar residues" evidence="1">
    <location>
        <begin position="636"/>
        <end position="645"/>
    </location>
</feature>
<dbReference type="EMBL" id="GL385395">
    <property type="protein sequence ID" value="EJT80030.1"/>
    <property type="molecule type" value="Genomic_DNA"/>
</dbReference>
<dbReference type="Pfam" id="PF00646">
    <property type="entry name" value="F-box"/>
    <property type="match status" value="1"/>
</dbReference>
<reference evidence="3" key="2">
    <citation type="submission" date="2010-07" db="EMBL/GenBank/DDBJ databases">
        <authorList>
            <consortium name="The Broad Institute Genome Sequencing Platform"/>
            <consortium name="Broad Institute Genome Sequencing Center for Infectious Disease"/>
            <person name="Ma L.-J."/>
            <person name="Dead R."/>
            <person name="Young S."/>
            <person name="Zeng Q."/>
            <person name="Koehrsen M."/>
            <person name="Alvarado L."/>
            <person name="Berlin A."/>
            <person name="Chapman S.B."/>
            <person name="Chen Z."/>
            <person name="Freedman E."/>
            <person name="Gellesch M."/>
            <person name="Goldberg J."/>
            <person name="Griggs A."/>
            <person name="Gujja S."/>
            <person name="Heilman E.R."/>
            <person name="Heiman D."/>
            <person name="Hepburn T."/>
            <person name="Howarth C."/>
            <person name="Jen D."/>
            <person name="Larson L."/>
            <person name="Mehta T."/>
            <person name="Neiman D."/>
            <person name="Pearson M."/>
            <person name="Roberts A."/>
            <person name="Saif S."/>
            <person name="Shea T."/>
            <person name="Shenoy N."/>
            <person name="Sisk P."/>
            <person name="Stolte C."/>
            <person name="Sykes S."/>
            <person name="Walk T."/>
            <person name="White J."/>
            <person name="Yandava C."/>
            <person name="Haas B."/>
            <person name="Nusbaum C."/>
            <person name="Birren B."/>
        </authorList>
    </citation>
    <scope>NUCLEOTIDE SEQUENCE</scope>
    <source>
        <strain evidence="3">R3-111a-1</strain>
    </source>
</reference>
<reference evidence="4" key="5">
    <citation type="submission" date="2018-04" db="UniProtKB">
        <authorList>
            <consortium name="EnsemblFungi"/>
        </authorList>
    </citation>
    <scope>IDENTIFICATION</scope>
    <source>
        <strain evidence="4">R3-111a-1</strain>
    </source>
</reference>
<dbReference type="Gene3D" id="1.20.1280.50">
    <property type="match status" value="1"/>
</dbReference>
<dbReference type="OrthoDB" id="5359231at2759"/>
<feature type="region of interest" description="Disordered" evidence="1">
    <location>
        <begin position="460"/>
        <end position="485"/>
    </location>
</feature>
<organism evidence="3">
    <name type="scientific">Gaeumannomyces tritici (strain R3-111a-1)</name>
    <name type="common">Wheat and barley take-all root rot fungus</name>
    <name type="synonym">Gaeumannomyces graminis var. tritici</name>
    <dbReference type="NCBI Taxonomy" id="644352"/>
    <lineage>
        <taxon>Eukaryota</taxon>
        <taxon>Fungi</taxon>
        <taxon>Dikarya</taxon>
        <taxon>Ascomycota</taxon>
        <taxon>Pezizomycotina</taxon>
        <taxon>Sordariomycetes</taxon>
        <taxon>Sordariomycetidae</taxon>
        <taxon>Magnaporthales</taxon>
        <taxon>Magnaporthaceae</taxon>
        <taxon>Gaeumannomyces</taxon>
    </lineage>
</organism>
<feature type="region of interest" description="Disordered" evidence="1">
    <location>
        <begin position="592"/>
        <end position="666"/>
    </location>
</feature>
<dbReference type="HOGENOM" id="CLU_015634_0_0_1"/>
<reference evidence="5" key="1">
    <citation type="submission" date="2010-07" db="EMBL/GenBank/DDBJ databases">
        <title>The genome sequence of Gaeumannomyces graminis var. tritici strain R3-111a-1.</title>
        <authorList>
            <consortium name="The Broad Institute Genome Sequencing Platform"/>
            <person name="Ma L.-J."/>
            <person name="Dead R."/>
            <person name="Young S."/>
            <person name="Zeng Q."/>
            <person name="Koehrsen M."/>
            <person name="Alvarado L."/>
            <person name="Berlin A."/>
            <person name="Chapman S.B."/>
            <person name="Chen Z."/>
            <person name="Freedman E."/>
            <person name="Gellesch M."/>
            <person name="Goldberg J."/>
            <person name="Griggs A."/>
            <person name="Gujja S."/>
            <person name="Heilman E.R."/>
            <person name="Heiman D."/>
            <person name="Hepburn T."/>
            <person name="Howarth C."/>
            <person name="Jen D."/>
            <person name="Larson L."/>
            <person name="Mehta T."/>
            <person name="Neiman D."/>
            <person name="Pearson M."/>
            <person name="Roberts A."/>
            <person name="Saif S."/>
            <person name="Shea T."/>
            <person name="Shenoy N."/>
            <person name="Sisk P."/>
            <person name="Stolte C."/>
            <person name="Sykes S."/>
            <person name="Walk T."/>
            <person name="White J."/>
            <person name="Yandava C."/>
            <person name="Haas B."/>
            <person name="Nusbaum C."/>
            <person name="Birren B."/>
        </authorList>
    </citation>
    <scope>NUCLEOTIDE SEQUENCE [LARGE SCALE GENOMIC DNA]</scope>
    <source>
        <strain evidence="5">R3-111a-1</strain>
    </source>
</reference>
<dbReference type="RefSeq" id="XP_009216039.1">
    <property type="nucleotide sequence ID" value="XM_009217775.1"/>
</dbReference>
<dbReference type="VEuPathDB" id="FungiDB:GGTG_00036"/>